<reference evidence="4 5" key="4">
    <citation type="journal article" date="2016" name="MSphere">
        <title>Complete Genome Sequence of Elephant Endotheliotropic Herpesvirus 4, the First Example of a GC-Rich Branch Proboscivirus.</title>
        <authorList>
            <person name="Ling P.D."/>
            <person name="Long S.Y."/>
            <person name="Fuery A."/>
            <person name="Peng R.S."/>
            <person name="Heaggans S.Y."/>
            <person name="Qin X."/>
            <person name="Worley K.C."/>
            <person name="Dugan S."/>
            <person name="Hayward G.S."/>
        </authorList>
    </citation>
    <scope>NUCLEOTIDE SEQUENCE [LARGE SCALE GENOMIC DNA]</scope>
    <source>
        <strain evidence="4">North American NAP69</strain>
    </source>
</reference>
<keyword evidence="2" id="KW-1048">Host nucleus</keyword>
<accession>A0A0S1TQI1</accession>
<dbReference type="Pfam" id="PF01802">
    <property type="entry name" value="Herpes_V23"/>
    <property type="match status" value="1"/>
</dbReference>
<evidence type="ECO:0000256" key="2">
    <source>
        <dbReference type="ARBA" id="ARBA00022562"/>
    </source>
</evidence>
<organism evidence="4 5">
    <name type="scientific">Elephant endotheliotropic herpesvirus 4</name>
    <dbReference type="NCBI Taxonomy" id="548914"/>
    <lineage>
        <taxon>Viruses</taxon>
        <taxon>Duplodnaviria</taxon>
        <taxon>Heunggongvirae</taxon>
        <taxon>Peploviricota</taxon>
        <taxon>Herviviricetes</taxon>
        <taxon>Herpesvirales</taxon>
        <taxon>Orthoherpesviridae</taxon>
        <taxon>Betaherpesvirinae</taxon>
        <taxon>Proboscivirus</taxon>
    </lineage>
</organism>
<reference evidence="4 5" key="5">
    <citation type="journal article" date="2016" name="MSphere">
        <title>Comparison of the Gene Coding Contents and Other Unusual Features of the GC-Rich and AT-Rich Branch Probosciviruses.</title>
        <authorList>
            <person name="Ling P.D."/>
            <person name="Long S.Y."/>
            <person name="Zong J.C."/>
            <person name="Heaggans S.Y."/>
            <person name="Qin X."/>
            <person name="Hayward G.S."/>
        </authorList>
    </citation>
    <scope>NUCLEOTIDE SEQUENCE [LARGE SCALE GENOMIC DNA]</scope>
    <source>
        <strain evidence="4">North American NAP69</strain>
    </source>
</reference>
<dbReference type="EMBL" id="KT832477">
    <property type="protein sequence ID" value="ALM26006.1"/>
    <property type="molecule type" value="Genomic_DNA"/>
</dbReference>
<name>A0A0S1TQI1_9BETA</name>
<reference evidence="5" key="1">
    <citation type="journal article" date="2009" name="Vet. Pathol.">
        <title>Clinico-pathologic features of fatal disease attributed to new variants of endotheliotropic herpesviruses in two Asian elephants (Elephas maximus).</title>
        <authorList>
            <person name="Garner M.M."/>
            <person name="Helmick K."/>
            <person name="Ochsenreiter J."/>
            <person name="Richman L.K."/>
            <person name="Latimer E."/>
            <person name="Wise A.G."/>
            <person name="Maes R.K."/>
            <person name="Kiupel M."/>
            <person name="Nordhausen R.W."/>
            <person name="Zong J.C."/>
            <person name="Hayward G.S."/>
        </authorList>
    </citation>
    <scope>NUCLEOTIDE SEQUENCE [LARGE SCALE GENOMIC DNA]</scope>
</reference>
<dbReference type="GeneID" id="26196595"/>
<keyword evidence="1" id="KW-0167">Capsid protein</keyword>
<dbReference type="OrthoDB" id="8093at10239"/>
<evidence type="ECO:0000256" key="3">
    <source>
        <dbReference type="ARBA" id="ARBA00022844"/>
    </source>
</evidence>
<evidence type="ECO:0000256" key="1">
    <source>
        <dbReference type="ARBA" id="ARBA00022561"/>
    </source>
</evidence>
<protein>
    <submittedName>
        <fullName evidence="4">Triplex capsid protein 2</fullName>
    </submittedName>
</protein>
<dbReference type="HAMAP" id="MF_04019">
    <property type="entry name" value="HSV_TRX2"/>
    <property type="match status" value="1"/>
</dbReference>
<dbReference type="KEGG" id="vg:26196595"/>
<sequence length="299" mass="33310">MNEVKCVFETKLSVGDVAKLNKIPGAVIPVAQYAPLISPTDVGLHKHVSYRTDYSKLHLALNSMFPTVFRKLEGNQMVLAPMRHGQIYTILNTGPFSWEKGDRLVWLPPMFSLEHTTVLHTPSWDLMLPIIVPVQVAREINIRNILLTLLSINRQAGRESETSQEIRRIRFREVTIDLPATLDTKQLNNVRNLCTALALVTNVTPGLLTDYVQRLSTVETDMIVVKSYELLSKIDTGNLGGGGAGNPNEDPINVSKELQKITGVLNLINYISSVINDSPMFIVTDITPDNKMATCTFML</sequence>
<keyword evidence="5" id="KW-1185">Reference proteome</keyword>
<dbReference type="InterPro" id="IPR002690">
    <property type="entry name" value="Herpes_capsid_2"/>
</dbReference>
<dbReference type="GO" id="GO:0005198">
    <property type="term" value="F:structural molecule activity"/>
    <property type="evidence" value="ECO:0007669"/>
    <property type="project" value="InterPro"/>
</dbReference>
<dbReference type="Proteomes" id="UP000161618">
    <property type="component" value="Segment"/>
</dbReference>
<evidence type="ECO:0000313" key="5">
    <source>
        <dbReference type="Proteomes" id="UP000161618"/>
    </source>
</evidence>
<dbReference type="GO" id="GO:0019028">
    <property type="term" value="C:viral capsid"/>
    <property type="evidence" value="ECO:0007669"/>
    <property type="project" value="UniProtKB-KW"/>
</dbReference>
<evidence type="ECO:0000313" key="4">
    <source>
        <dbReference type="EMBL" id="ALM26006.1"/>
    </source>
</evidence>
<gene>
    <name evidence="4" type="primary">U56</name>
</gene>
<reference evidence="5" key="3">
    <citation type="journal article" date="2014" name="J. Virol.">
        <title>Comparative genome analysis of four elephant endotheliotropic herpesviruses, EEHV3, EEHV4, EEHV5, and EEHV6, from cases of hemorrhagic disease or viremia.</title>
        <authorList>
            <person name="Zong JC"/>
            <person name="Latimer EM"/>
            <person name="Long SY"/>
            <person name="Richman LK"/>
            <person name="Heaggans SY"/>
            <person name="Hayward GS."/>
        </authorList>
    </citation>
    <scope>NUCLEOTIDE SEQUENCE [LARGE SCALE GENOMIC DNA]</scope>
</reference>
<proteinExistence type="inferred from homology"/>
<dbReference type="RefSeq" id="YP_009179323.1">
    <property type="nucleotide sequence ID" value="NC_028379.1"/>
</dbReference>
<reference evidence="5" key="2">
    <citation type="journal article" date="2011" name="Vet. Microbiol.">
        <title>Detection and evaluation of novel herpesviruses in routine and pathological samples from Asian and African elephants: identification of two new probosciviruses (EEHV5 and EEHV6) and two new gammaherpesviruses (EGHV3B and EGHV5).</title>
        <authorList>
            <person name="Latimer E"/>
            <person name="Zong JC"/>
            <person name="Heaggans SY"/>
            <person name="Richman LK"/>
            <person name="Hayward GS."/>
        </authorList>
    </citation>
    <scope>NUCLEOTIDE SEQUENCE [LARGE SCALE GENOMIC DNA]</scope>
</reference>
<keyword evidence="3" id="KW-0946">Virion</keyword>